<accession>A0A218XG65</accession>
<proteinExistence type="predicted"/>
<comment type="caution">
    <text evidence="1">The sequence shown here is derived from an EMBL/GenBank/DDBJ whole genome shotgun (WGS) entry which is preliminary data.</text>
</comment>
<evidence type="ECO:0000313" key="1">
    <source>
        <dbReference type="EMBL" id="OWM83740.1"/>
    </source>
</evidence>
<evidence type="ECO:0000313" key="2">
    <source>
        <dbReference type="Proteomes" id="UP000197138"/>
    </source>
</evidence>
<dbReference type="Proteomes" id="UP000197138">
    <property type="component" value="Unassembled WGS sequence"/>
</dbReference>
<protein>
    <submittedName>
        <fullName evidence="1">Uncharacterized protein</fullName>
    </submittedName>
</protein>
<dbReference type="EMBL" id="MTKT01001810">
    <property type="protein sequence ID" value="OWM83740.1"/>
    <property type="molecule type" value="Genomic_DNA"/>
</dbReference>
<reference evidence="2" key="1">
    <citation type="journal article" date="2017" name="Plant J.">
        <title>The pomegranate (Punica granatum L.) genome and the genomics of punicalagin biosynthesis.</title>
        <authorList>
            <person name="Qin G."/>
            <person name="Xu C."/>
            <person name="Ming R."/>
            <person name="Tang H."/>
            <person name="Guyot R."/>
            <person name="Kramer E.M."/>
            <person name="Hu Y."/>
            <person name="Yi X."/>
            <person name="Qi Y."/>
            <person name="Xu X."/>
            <person name="Gao Z."/>
            <person name="Pan H."/>
            <person name="Jian J."/>
            <person name="Tian Y."/>
            <person name="Yue Z."/>
            <person name="Xu Y."/>
        </authorList>
    </citation>
    <scope>NUCLEOTIDE SEQUENCE [LARGE SCALE GENOMIC DNA]</scope>
    <source>
        <strain evidence="2">cv. Dabenzi</strain>
    </source>
</reference>
<name>A0A218XG65_PUNGR</name>
<organism evidence="1 2">
    <name type="scientific">Punica granatum</name>
    <name type="common">Pomegranate</name>
    <dbReference type="NCBI Taxonomy" id="22663"/>
    <lineage>
        <taxon>Eukaryota</taxon>
        <taxon>Viridiplantae</taxon>
        <taxon>Streptophyta</taxon>
        <taxon>Embryophyta</taxon>
        <taxon>Tracheophyta</taxon>
        <taxon>Spermatophyta</taxon>
        <taxon>Magnoliopsida</taxon>
        <taxon>eudicotyledons</taxon>
        <taxon>Gunneridae</taxon>
        <taxon>Pentapetalae</taxon>
        <taxon>rosids</taxon>
        <taxon>malvids</taxon>
        <taxon>Myrtales</taxon>
        <taxon>Lythraceae</taxon>
        <taxon>Punica</taxon>
    </lineage>
</organism>
<gene>
    <name evidence="1" type="ORF">CDL15_Pgr004170</name>
</gene>
<dbReference type="AlphaFoldDB" id="A0A218XG65"/>
<sequence length="108" mass="11863">MRKSSSAVHLIYESRDDYGASDLDAKEAFAEAHMIGSNLVASSTNVEHGERYIRKKLWKSSLFSCLKSAKKSNPRVQPAISENSIGELEVAQPIPVLLSGLFKLAQGR</sequence>